<dbReference type="AlphaFoldDB" id="Q1RDE7"/>
<evidence type="ECO:0000313" key="1">
    <source>
        <dbReference type="EMBL" id="ABE06617.1"/>
    </source>
</evidence>
<organism evidence="1 2">
    <name type="scientific">Escherichia coli (strain UTI89 / UPEC)</name>
    <dbReference type="NCBI Taxonomy" id="364106"/>
    <lineage>
        <taxon>Bacteria</taxon>
        <taxon>Pseudomonadati</taxon>
        <taxon>Pseudomonadota</taxon>
        <taxon>Gammaproteobacteria</taxon>
        <taxon>Enterobacterales</taxon>
        <taxon>Enterobacteriaceae</taxon>
        <taxon>Escherichia</taxon>
    </lineage>
</organism>
<dbReference type="Proteomes" id="UP000001952">
    <property type="component" value="Chromosome"/>
</dbReference>
<accession>Q1RDE7</accession>
<name>Q1RDE7_ECOUT</name>
<reference evidence="1 2" key="1">
    <citation type="journal article" date="2006" name="Proc. Natl. Acad. Sci. U.S.A.">
        <title>Identification of genes subject to positive selection in uropathogenic strains of Escherichia coli: a comparative genomics approach.</title>
        <authorList>
            <person name="Chen S.L."/>
            <person name="Hung C.S."/>
            <person name="Xu J."/>
            <person name="Reigstad C.S."/>
            <person name="Magrini V."/>
            <person name="Sabo A."/>
            <person name="Blasiar D."/>
            <person name="Bieri T."/>
            <person name="Meyer R.R."/>
            <person name="Ozersky P."/>
            <person name="Armstrong J.R."/>
            <person name="Fulton R.S."/>
            <person name="Latreille J.P."/>
            <person name="Spieth J."/>
            <person name="Hooton T.M."/>
            <person name="Mardis E.R."/>
            <person name="Hultgren S.J."/>
            <person name="Gordon J.I."/>
        </authorList>
    </citation>
    <scope>NUCLEOTIDE SEQUENCE [LARGE SCALE GENOMIC DNA]</scope>
    <source>
        <strain evidence="2">UTI89 / UPEC</strain>
    </source>
</reference>
<proteinExistence type="predicted"/>
<dbReference type="EMBL" id="CP000243">
    <property type="protein sequence ID" value="ABE06617.1"/>
    <property type="molecule type" value="Genomic_DNA"/>
</dbReference>
<protein>
    <submittedName>
        <fullName evidence="1">Uncharacterized protein</fullName>
    </submittedName>
</protein>
<evidence type="ECO:0000313" key="2">
    <source>
        <dbReference type="Proteomes" id="UP000001952"/>
    </source>
</evidence>
<dbReference type="HOGENOM" id="CLU_2192859_0_0_6"/>
<dbReference type="KEGG" id="eci:UTI89_C1134"/>
<sequence length="108" mass="12937">MMHLFFKLIRSEKFQLIHLIISRLECKYSTYIIIGMPDAFKSGENISSNHSHQHTAHCNNWICRTEQNFFGLFRVEQLARRLDQADRVVESLYYKLNPIFHLFFLVET</sequence>
<gene>
    <name evidence="1" type="ordered locus">UTI89_C1134</name>
</gene>